<evidence type="ECO:0000256" key="1">
    <source>
        <dbReference type="SAM" id="MobiDB-lite"/>
    </source>
</evidence>
<dbReference type="EMBL" id="FNCY01000001">
    <property type="protein sequence ID" value="SDG76719.1"/>
    <property type="molecule type" value="Genomic_DNA"/>
</dbReference>
<reference evidence="2 3" key="1">
    <citation type="submission" date="2016-10" db="EMBL/GenBank/DDBJ databases">
        <authorList>
            <person name="de Groot N.N."/>
        </authorList>
    </citation>
    <scope>NUCLEOTIDE SEQUENCE [LARGE SCALE GENOMIC DNA]</scope>
    <source>
        <strain evidence="2 3">DSM 5885</strain>
    </source>
</reference>
<gene>
    <name evidence="2" type="ORF">SAMN05660652_00669</name>
</gene>
<dbReference type="AlphaFoldDB" id="A0A1G7WXQ6"/>
<name>A0A1G7WXQ6_9RHOO</name>
<evidence type="ECO:0000313" key="2">
    <source>
        <dbReference type="EMBL" id="SDG76719.1"/>
    </source>
</evidence>
<evidence type="ECO:0000313" key="3">
    <source>
        <dbReference type="Proteomes" id="UP000198607"/>
    </source>
</evidence>
<accession>A0A1G7WXQ6</accession>
<dbReference type="STRING" id="83767.SAMN05660652_00669"/>
<feature type="region of interest" description="Disordered" evidence="1">
    <location>
        <begin position="508"/>
        <end position="529"/>
    </location>
</feature>
<dbReference type="RefSeq" id="WP_091933328.1">
    <property type="nucleotide sequence ID" value="NZ_FNCY01000001.1"/>
</dbReference>
<dbReference type="Proteomes" id="UP000198607">
    <property type="component" value="Unassembled WGS sequence"/>
</dbReference>
<proteinExistence type="predicted"/>
<protein>
    <submittedName>
        <fullName evidence="2">Uncharacterized protein</fullName>
    </submittedName>
</protein>
<sequence>MPNTIADARTLTLSDIVDQLGVKPDDDGKVNDTRELRSRGKDLYVKEERGAHPSVVSRKLHREYAIERVRDSLAAEFNTLPDKAQQVLHDVFGREPTQITVKNLLRLHELGTSAKNLYEKCGHNLPLAFEAAKGVEEFPQLPQYEQIAKRKLPAEHKEAEKTKLLERVAQELIDDYVDQSKALKDLVKEEDRPELFAILLSKMSELPDSFGSCTRDQKAMWIRFASILGHTGKDPKTNEKYRIFSRDQLRCMTVEQRLTMLGTLINRFSQLRLTHDNWILGHSAKPKWAEENFAEQKTMWRLYIWISQGFGLDELAPLEEVRALESFIKAASKDAFFRDAYARWDDKNQKERMEVCQRLVDLYADKFILMQHKPSVAFLDAADCPPRAFTRPSVIHPYFDSINFNKEKVLTGDFCSACNSILHELTHCYQHELIWLKNTFQMNRDDPRHLRVKIFEFGTACYQLPSFFENLGFSEETALFAYKQNVIEQHAYQIGDYTESRMRELFAQQDTTEQKSESGETEQVNDSGE</sequence>
<organism evidence="2 3">
    <name type="scientific">Propionivibrio dicarboxylicus</name>
    <dbReference type="NCBI Taxonomy" id="83767"/>
    <lineage>
        <taxon>Bacteria</taxon>
        <taxon>Pseudomonadati</taxon>
        <taxon>Pseudomonadota</taxon>
        <taxon>Betaproteobacteria</taxon>
        <taxon>Rhodocyclales</taxon>
        <taxon>Rhodocyclaceae</taxon>
        <taxon>Propionivibrio</taxon>
    </lineage>
</organism>
<keyword evidence="3" id="KW-1185">Reference proteome</keyword>